<evidence type="ECO:0000313" key="1">
    <source>
        <dbReference type="EMBL" id="MEO3715882.1"/>
    </source>
</evidence>
<organism evidence="1 2">
    <name type="scientific">Roseateles flavus</name>
    <dbReference type="NCBI Taxonomy" id="3149041"/>
    <lineage>
        <taxon>Bacteria</taxon>
        <taxon>Pseudomonadati</taxon>
        <taxon>Pseudomonadota</taxon>
        <taxon>Betaproteobacteria</taxon>
        <taxon>Burkholderiales</taxon>
        <taxon>Sphaerotilaceae</taxon>
        <taxon>Roseateles</taxon>
    </lineage>
</organism>
<dbReference type="EMBL" id="JBDPZC010000022">
    <property type="protein sequence ID" value="MEO3715882.1"/>
    <property type="molecule type" value="Genomic_DNA"/>
</dbReference>
<proteinExistence type="predicted"/>
<accession>A0ABV0GLA2</accession>
<comment type="caution">
    <text evidence="1">The sequence shown here is derived from an EMBL/GenBank/DDBJ whole genome shotgun (WGS) entry which is preliminary data.</text>
</comment>
<sequence>MRGAGTQDLAAQGRLRGPWQALALASLLALTGLQGCATADLGGGQAAARKAPEQVLVVNKTSRAELVQAMGEGDKVRFDSGWEAWVYVDKPGVPLLVGLIPVVGEISDVMEMTGTRRELTVILDDKGIVRKYKLRASE</sequence>
<evidence type="ECO:0008006" key="3">
    <source>
        <dbReference type="Google" id="ProtNLM"/>
    </source>
</evidence>
<name>A0ABV0GLA2_9BURK</name>
<evidence type="ECO:0000313" key="2">
    <source>
        <dbReference type="Proteomes" id="UP001462640"/>
    </source>
</evidence>
<reference evidence="1 2" key="1">
    <citation type="submission" date="2024-05" db="EMBL/GenBank/DDBJ databases">
        <title>Roseateles sp. 2.12 16S ribosomal RNA gene Genome sequencing and assembly.</title>
        <authorList>
            <person name="Woo H."/>
        </authorList>
    </citation>
    <scope>NUCLEOTIDE SEQUENCE [LARGE SCALE GENOMIC DNA]</scope>
    <source>
        <strain evidence="1 2">2.12</strain>
    </source>
</reference>
<dbReference type="Proteomes" id="UP001462640">
    <property type="component" value="Unassembled WGS sequence"/>
</dbReference>
<protein>
    <recommendedName>
        <fullName evidence="3">Lipoprotein SmpA/OmlA domain-containing protein</fullName>
    </recommendedName>
</protein>
<keyword evidence="2" id="KW-1185">Reference proteome</keyword>
<dbReference type="RefSeq" id="WP_347613614.1">
    <property type="nucleotide sequence ID" value="NZ_JBDPZC010000022.1"/>
</dbReference>
<gene>
    <name evidence="1" type="ORF">ABDJ40_24170</name>
</gene>